<sequence length="78" mass="8312">MTLEEIDAQILALEAAKRARLIGGQATDVSYGGQIAAKLAVATLTEVEQELVRLRMLRARLAGEPSPVRPVVAGFGPR</sequence>
<reference evidence="2" key="1">
    <citation type="journal article" date="2019" name="Int. J. Syst. Evol. Microbiol.">
        <title>The Global Catalogue of Microorganisms (GCM) 10K type strain sequencing project: providing services to taxonomists for standard genome sequencing and annotation.</title>
        <authorList>
            <consortium name="The Broad Institute Genomics Platform"/>
            <consortium name="The Broad Institute Genome Sequencing Center for Infectious Disease"/>
            <person name="Wu L."/>
            <person name="Ma J."/>
        </authorList>
    </citation>
    <scope>NUCLEOTIDE SEQUENCE [LARGE SCALE GENOMIC DNA]</scope>
    <source>
        <strain evidence="2">CCUG 61696</strain>
    </source>
</reference>
<gene>
    <name evidence="1" type="ORF">ACFQ4O_01750</name>
</gene>
<evidence type="ECO:0000313" key="1">
    <source>
        <dbReference type="EMBL" id="MFD1330717.1"/>
    </source>
</evidence>
<protein>
    <submittedName>
        <fullName evidence="1">Uncharacterized protein</fullName>
    </submittedName>
</protein>
<organism evidence="1 2">
    <name type="scientific">Methylopila musalis</name>
    <dbReference type="NCBI Taxonomy" id="1134781"/>
    <lineage>
        <taxon>Bacteria</taxon>
        <taxon>Pseudomonadati</taxon>
        <taxon>Pseudomonadota</taxon>
        <taxon>Alphaproteobacteria</taxon>
        <taxon>Hyphomicrobiales</taxon>
        <taxon>Methylopilaceae</taxon>
        <taxon>Methylopila</taxon>
    </lineage>
</organism>
<name>A0ABW3Z381_9HYPH</name>
<dbReference type="Proteomes" id="UP001597171">
    <property type="component" value="Unassembled WGS sequence"/>
</dbReference>
<keyword evidence="2" id="KW-1185">Reference proteome</keyword>
<evidence type="ECO:0000313" key="2">
    <source>
        <dbReference type="Proteomes" id="UP001597171"/>
    </source>
</evidence>
<accession>A0ABW3Z381</accession>
<proteinExistence type="predicted"/>
<dbReference type="RefSeq" id="WP_378773903.1">
    <property type="nucleotide sequence ID" value="NZ_JBHTMX010000005.1"/>
</dbReference>
<dbReference type="EMBL" id="JBHTMX010000005">
    <property type="protein sequence ID" value="MFD1330717.1"/>
    <property type="molecule type" value="Genomic_DNA"/>
</dbReference>
<comment type="caution">
    <text evidence="1">The sequence shown here is derived from an EMBL/GenBank/DDBJ whole genome shotgun (WGS) entry which is preliminary data.</text>
</comment>